<evidence type="ECO:0000313" key="1">
    <source>
        <dbReference type="EMBL" id="MBB4001308.1"/>
    </source>
</evidence>
<proteinExistence type="predicted"/>
<sequence length="54" mass="6080">MAAKPERRCDAKSIRACRSTVPASQRINIGNDSPNAFNRFRTFAFEMTVDWTGS</sequence>
<reference evidence="1 2" key="1">
    <citation type="submission" date="2020-08" db="EMBL/GenBank/DDBJ databases">
        <title>Genomic Encyclopedia of Type Strains, Phase IV (KMG-IV): sequencing the most valuable type-strain genomes for metagenomic binning, comparative biology and taxonomic classification.</title>
        <authorList>
            <person name="Goeker M."/>
        </authorList>
    </citation>
    <scope>NUCLEOTIDE SEQUENCE [LARGE SCALE GENOMIC DNA]</scope>
    <source>
        <strain evidence="1 2">DSM 103570</strain>
    </source>
</reference>
<accession>A0A7W6MMY7</accession>
<organism evidence="1 2">
    <name type="scientific">Aurantimonas endophytica</name>
    <dbReference type="NCBI Taxonomy" id="1522175"/>
    <lineage>
        <taxon>Bacteria</taxon>
        <taxon>Pseudomonadati</taxon>
        <taxon>Pseudomonadota</taxon>
        <taxon>Alphaproteobacteria</taxon>
        <taxon>Hyphomicrobiales</taxon>
        <taxon>Aurantimonadaceae</taxon>
        <taxon>Aurantimonas</taxon>
    </lineage>
</organism>
<protein>
    <submittedName>
        <fullName evidence="1">Uncharacterized protein</fullName>
    </submittedName>
</protein>
<comment type="caution">
    <text evidence="1">The sequence shown here is derived from an EMBL/GenBank/DDBJ whole genome shotgun (WGS) entry which is preliminary data.</text>
</comment>
<dbReference type="RefSeq" id="WP_252920122.1">
    <property type="nucleotide sequence ID" value="NZ_JAAAMM010000001.1"/>
</dbReference>
<keyword evidence="2" id="KW-1185">Reference proteome</keyword>
<gene>
    <name evidence="1" type="ORF">GGR03_000355</name>
</gene>
<dbReference type="EMBL" id="JACIEM010000001">
    <property type="protein sequence ID" value="MBB4001308.1"/>
    <property type="molecule type" value="Genomic_DNA"/>
</dbReference>
<dbReference type="AlphaFoldDB" id="A0A7W6MMY7"/>
<evidence type="ECO:0000313" key="2">
    <source>
        <dbReference type="Proteomes" id="UP000588647"/>
    </source>
</evidence>
<dbReference type="Proteomes" id="UP000588647">
    <property type="component" value="Unassembled WGS sequence"/>
</dbReference>
<name>A0A7W6MMY7_9HYPH</name>